<dbReference type="Gene3D" id="3.90.1640.10">
    <property type="entry name" value="inorganic pyrophosphatase (n-terminal core)"/>
    <property type="match status" value="1"/>
</dbReference>
<dbReference type="PANTHER" id="PTHR47618:SF1">
    <property type="entry name" value="BIFUNCTIONAL OLIGORIBONUCLEASE AND PAP PHOSPHATASE NRNA"/>
    <property type="match status" value="1"/>
</dbReference>
<dbReference type="InterPro" id="IPR001667">
    <property type="entry name" value="DDH_dom"/>
</dbReference>
<dbReference type="EMBL" id="OKRB01000046">
    <property type="protein sequence ID" value="SPE18150.1"/>
    <property type="molecule type" value="Genomic_DNA"/>
</dbReference>
<dbReference type="InterPro" id="IPR051319">
    <property type="entry name" value="Oligoribo/pAp-PDE_c-di-AMP_PDE"/>
</dbReference>
<sequence>MRRTSAKPGAKALVAGMEGAESRTYAAAQDDPVAAILRVLRDGERFLVCSHSRPDGDAIGSMLSLGTLIEQMGKRADLVTADRIPAVYRKLPGADAVQTLLRVDGRYDAAILLECDGVERTRLRGLEQLFLINIDHHVTGQAFAALNWIDHSAVSVGEMVYRLALAAGAKLTPEMATCLYTTLLTDTGGFLYGAVRASTFALARELVAAGANPVAIAHEVYFSVSPSKLLLLGMALRRLKRKGRLAWLWVTHQDMVRSCAAEEDCEGIVNIALGIAGVDVAVFLRELPEGLIRLSLRSRGEVNVAAVAARLGGGGHENAAGCTLDGPLPRALEEILSELRNAADNPTARSG</sequence>
<feature type="domain" description="DHHA1" evidence="2">
    <location>
        <begin position="262"/>
        <end position="341"/>
    </location>
</feature>
<dbReference type="InterPro" id="IPR003156">
    <property type="entry name" value="DHHA1_dom"/>
</dbReference>
<organism evidence="3 4">
    <name type="scientific">Candidatus Sulfuritelmatomonas gaucii</name>
    <dbReference type="NCBI Taxonomy" id="2043161"/>
    <lineage>
        <taxon>Bacteria</taxon>
        <taxon>Pseudomonadati</taxon>
        <taxon>Acidobacteriota</taxon>
        <taxon>Terriglobia</taxon>
        <taxon>Terriglobales</taxon>
        <taxon>Acidobacteriaceae</taxon>
        <taxon>Candidatus Sulfuritelmatomonas</taxon>
    </lineage>
</organism>
<gene>
    <name evidence="3" type="ORF">SBA5_140017</name>
</gene>
<dbReference type="Pfam" id="PF02272">
    <property type="entry name" value="DHHA1"/>
    <property type="match status" value="1"/>
</dbReference>
<dbReference type="Pfam" id="PF01368">
    <property type="entry name" value="DHH"/>
    <property type="match status" value="1"/>
</dbReference>
<dbReference type="AlphaFoldDB" id="A0A2N9L4H7"/>
<evidence type="ECO:0000259" key="1">
    <source>
        <dbReference type="Pfam" id="PF01368"/>
    </source>
</evidence>
<dbReference type="PANTHER" id="PTHR47618">
    <property type="entry name" value="BIFUNCTIONAL OLIGORIBONUCLEASE AND PAP PHOSPHATASE NRNA"/>
    <property type="match status" value="1"/>
</dbReference>
<dbReference type="InterPro" id="IPR038763">
    <property type="entry name" value="DHH_sf"/>
</dbReference>
<name>A0A2N9L4H7_9BACT</name>
<dbReference type="GO" id="GO:0003676">
    <property type="term" value="F:nucleic acid binding"/>
    <property type="evidence" value="ECO:0007669"/>
    <property type="project" value="InterPro"/>
</dbReference>
<evidence type="ECO:0000259" key="2">
    <source>
        <dbReference type="Pfam" id="PF02272"/>
    </source>
</evidence>
<dbReference type="Proteomes" id="UP000239735">
    <property type="component" value="Unassembled WGS sequence"/>
</dbReference>
<feature type="domain" description="DDH" evidence="1">
    <location>
        <begin position="46"/>
        <end position="181"/>
    </location>
</feature>
<proteinExistence type="predicted"/>
<evidence type="ECO:0000313" key="4">
    <source>
        <dbReference type="Proteomes" id="UP000239735"/>
    </source>
</evidence>
<accession>A0A2N9L4H7</accession>
<protein>
    <submittedName>
        <fullName evidence="3">DHH family/DHHA1 domain protein</fullName>
    </submittedName>
</protein>
<dbReference type="Gene3D" id="3.10.310.30">
    <property type="match status" value="1"/>
</dbReference>
<reference evidence="4" key="1">
    <citation type="submission" date="2018-02" db="EMBL/GenBank/DDBJ databases">
        <authorList>
            <person name="Hausmann B."/>
        </authorList>
    </citation>
    <scope>NUCLEOTIDE SEQUENCE [LARGE SCALE GENOMIC DNA]</scope>
    <source>
        <strain evidence="4">Peat soil MAG SbA5</strain>
    </source>
</reference>
<dbReference type="SUPFAM" id="SSF64182">
    <property type="entry name" value="DHH phosphoesterases"/>
    <property type="match status" value="1"/>
</dbReference>
<evidence type="ECO:0000313" key="3">
    <source>
        <dbReference type="EMBL" id="SPE18150.1"/>
    </source>
</evidence>